<dbReference type="OrthoDB" id="157184at2"/>
<evidence type="ECO:0000256" key="5">
    <source>
        <dbReference type="ARBA" id="ARBA00022989"/>
    </source>
</evidence>
<dbReference type="Gene3D" id="1.10.3720.10">
    <property type="entry name" value="MetI-like"/>
    <property type="match status" value="1"/>
</dbReference>
<dbReference type="GO" id="GO:0005886">
    <property type="term" value="C:plasma membrane"/>
    <property type="evidence" value="ECO:0007669"/>
    <property type="project" value="UniProtKB-SubCell"/>
</dbReference>
<keyword evidence="2" id="KW-0813">Transport</keyword>
<name>A0A1B1YCE4_THEST</name>
<dbReference type="InterPro" id="IPR000515">
    <property type="entry name" value="MetI-like"/>
</dbReference>
<feature type="transmembrane region" description="Helical" evidence="7">
    <location>
        <begin position="183"/>
        <end position="205"/>
    </location>
</feature>
<sequence length="294" mass="33516">MAVRKASKGEKTFDVFNYTFMFLLCVTTIYPFLYLFSNSLASTEIAQTQITIIPKSVTFENYKRVLTNPLIAAGYYNTILRTVLGTFLSLITTFALAYPLSKRYFPNRNFWTGIIVFTMFFGGGMIPTYILVRNLNLMNTIWALILPELVSAYNFVIVRNYMMSLPESIEESARIDGANDIIILIRIVLPVCKPILATVALWIAVWHWNSWFDSMIYSQKAEKQVVQLIMRRIVLEGSQQVMNMSTMDESGMRVVTPESLKAATVMVTTIPILMVYPFIQKYFVKGVMLGSLKG</sequence>
<dbReference type="Proteomes" id="UP000092971">
    <property type="component" value="Chromosome"/>
</dbReference>
<evidence type="ECO:0000259" key="8">
    <source>
        <dbReference type="PROSITE" id="PS50928"/>
    </source>
</evidence>
<keyword evidence="5 7" id="KW-1133">Transmembrane helix</keyword>
<feature type="transmembrane region" description="Helical" evidence="7">
    <location>
        <begin position="110"/>
        <end position="130"/>
    </location>
</feature>
<dbReference type="SUPFAM" id="SSF161098">
    <property type="entry name" value="MetI-like"/>
    <property type="match status" value="1"/>
</dbReference>
<evidence type="ECO:0000256" key="7">
    <source>
        <dbReference type="SAM" id="Phobius"/>
    </source>
</evidence>
<evidence type="ECO:0000256" key="1">
    <source>
        <dbReference type="ARBA" id="ARBA00004651"/>
    </source>
</evidence>
<dbReference type="PANTHER" id="PTHR43744:SF9">
    <property type="entry name" value="POLYGALACTURONAN_RHAMNOGALACTURONAN TRANSPORT SYSTEM PERMEASE PROTEIN YTCP"/>
    <property type="match status" value="1"/>
</dbReference>
<evidence type="ECO:0000313" key="10">
    <source>
        <dbReference type="Proteomes" id="UP000092971"/>
    </source>
</evidence>
<evidence type="ECO:0000256" key="4">
    <source>
        <dbReference type="ARBA" id="ARBA00022692"/>
    </source>
</evidence>
<organism evidence="9 10">
    <name type="scientific">Thermoclostridium stercorarium subsp. thermolacticum DSM 2910</name>
    <dbReference type="NCBI Taxonomy" id="1121336"/>
    <lineage>
        <taxon>Bacteria</taxon>
        <taxon>Bacillati</taxon>
        <taxon>Bacillota</taxon>
        <taxon>Clostridia</taxon>
        <taxon>Eubacteriales</taxon>
        <taxon>Oscillospiraceae</taxon>
        <taxon>Thermoclostridium</taxon>
    </lineage>
</organism>
<keyword evidence="6 7" id="KW-0472">Membrane</keyword>
<dbReference type="PANTHER" id="PTHR43744">
    <property type="entry name" value="ABC TRANSPORTER PERMEASE PROTEIN MG189-RELATED-RELATED"/>
    <property type="match status" value="1"/>
</dbReference>
<feature type="domain" description="ABC transmembrane type-1" evidence="8">
    <location>
        <begin position="75"/>
        <end position="279"/>
    </location>
</feature>
<keyword evidence="4 7" id="KW-0812">Transmembrane</keyword>
<feature type="transmembrane region" description="Helical" evidence="7">
    <location>
        <begin position="79"/>
        <end position="98"/>
    </location>
</feature>
<gene>
    <name evidence="9" type="ORF">CSTERTH_04920</name>
</gene>
<dbReference type="InterPro" id="IPR035906">
    <property type="entry name" value="MetI-like_sf"/>
</dbReference>
<accession>A0A1B1YCE4</accession>
<evidence type="ECO:0000256" key="6">
    <source>
        <dbReference type="ARBA" id="ARBA00023136"/>
    </source>
</evidence>
<evidence type="ECO:0000256" key="2">
    <source>
        <dbReference type="ARBA" id="ARBA00022448"/>
    </source>
</evidence>
<dbReference type="PROSITE" id="PS50928">
    <property type="entry name" value="ABC_TM1"/>
    <property type="match status" value="1"/>
</dbReference>
<dbReference type="CDD" id="cd06261">
    <property type="entry name" value="TM_PBP2"/>
    <property type="match status" value="1"/>
</dbReference>
<comment type="subcellular location">
    <subcellularLocation>
        <location evidence="1">Cell membrane</location>
        <topology evidence="1">Multi-pass membrane protein</topology>
    </subcellularLocation>
</comment>
<evidence type="ECO:0000313" key="9">
    <source>
        <dbReference type="EMBL" id="ANW98430.1"/>
    </source>
</evidence>
<keyword evidence="3" id="KW-1003">Cell membrane</keyword>
<dbReference type="RefSeq" id="WP_015358727.1">
    <property type="nucleotide sequence ID" value="NZ_CP014672.1"/>
</dbReference>
<feature type="transmembrane region" description="Helical" evidence="7">
    <location>
        <begin position="142"/>
        <end position="162"/>
    </location>
</feature>
<evidence type="ECO:0000256" key="3">
    <source>
        <dbReference type="ARBA" id="ARBA00022475"/>
    </source>
</evidence>
<reference evidence="9 10" key="1">
    <citation type="submission" date="2016-02" db="EMBL/GenBank/DDBJ databases">
        <title>Comparison of Clostridium stercorarium subspecies using comparative genomics and transcriptomics.</title>
        <authorList>
            <person name="Schellenberg J."/>
            <person name="Thallinger G."/>
            <person name="Levin D.B."/>
            <person name="Zhang X."/>
            <person name="Alvare G."/>
            <person name="Fristensky B."/>
            <person name="Sparling R."/>
        </authorList>
    </citation>
    <scope>NUCLEOTIDE SEQUENCE [LARGE SCALE GENOMIC DNA]</scope>
    <source>
        <strain evidence="9 10">DSM 2910</strain>
    </source>
</reference>
<dbReference type="EMBL" id="CP014672">
    <property type="protein sequence ID" value="ANW98430.1"/>
    <property type="molecule type" value="Genomic_DNA"/>
</dbReference>
<feature type="transmembrane region" description="Helical" evidence="7">
    <location>
        <begin position="12"/>
        <end position="33"/>
    </location>
</feature>
<protein>
    <submittedName>
        <fullName evidence="9">ABC transporter permease</fullName>
    </submittedName>
</protein>
<proteinExistence type="predicted"/>
<feature type="transmembrane region" description="Helical" evidence="7">
    <location>
        <begin position="260"/>
        <end position="279"/>
    </location>
</feature>
<dbReference type="GO" id="GO:0055085">
    <property type="term" value="P:transmembrane transport"/>
    <property type="evidence" value="ECO:0007669"/>
    <property type="project" value="InterPro"/>
</dbReference>
<dbReference type="AlphaFoldDB" id="A0A1B1YCE4"/>